<organism evidence="2 3">
    <name type="scientific">Agrilutibacter solisilvae</name>
    <dbReference type="NCBI Taxonomy" id="2763317"/>
    <lineage>
        <taxon>Bacteria</taxon>
        <taxon>Pseudomonadati</taxon>
        <taxon>Pseudomonadota</taxon>
        <taxon>Gammaproteobacteria</taxon>
        <taxon>Lysobacterales</taxon>
        <taxon>Lysobacteraceae</taxon>
        <taxon>Agrilutibacter</taxon>
    </lineage>
</organism>
<keyword evidence="3" id="KW-1185">Reference proteome</keyword>
<dbReference type="AlphaFoldDB" id="A0A974Y1J0"/>
<evidence type="ECO:0000313" key="3">
    <source>
        <dbReference type="Proteomes" id="UP000639274"/>
    </source>
</evidence>
<sequence length="153" mass="16271">MLKPILPAVVDNRLPGPALAVWLFVPQVFMKLALGMTHILRADGGAQSISRMPLDTYPDGAAQNVIALMARMGLEQLLMGALFLVVLLRYRALIPLMYCVVVLQFVAHRLVAGMKPLALAGASGVGAMQLVVAGLAVVGLLLALWPHGQGDPR</sequence>
<dbReference type="KEGG" id="lsf:I8J32_002830"/>
<evidence type="ECO:0000313" key="2">
    <source>
        <dbReference type="EMBL" id="QSX78875.1"/>
    </source>
</evidence>
<protein>
    <submittedName>
        <fullName evidence="2">Uncharacterized protein</fullName>
    </submittedName>
</protein>
<evidence type="ECO:0000256" key="1">
    <source>
        <dbReference type="SAM" id="Phobius"/>
    </source>
</evidence>
<gene>
    <name evidence="2" type="ORF">I8J32_002830</name>
</gene>
<keyword evidence="1" id="KW-0472">Membrane</keyword>
<dbReference type="EMBL" id="CP071518">
    <property type="protein sequence ID" value="QSX78875.1"/>
    <property type="molecule type" value="Genomic_DNA"/>
</dbReference>
<dbReference type="RefSeq" id="WP_200615320.1">
    <property type="nucleotide sequence ID" value="NZ_CP071518.1"/>
</dbReference>
<dbReference type="Proteomes" id="UP000639274">
    <property type="component" value="Chromosome"/>
</dbReference>
<accession>A0A974Y1J0</accession>
<feature type="transmembrane region" description="Helical" evidence="1">
    <location>
        <begin position="92"/>
        <end position="111"/>
    </location>
</feature>
<proteinExistence type="predicted"/>
<reference evidence="2 3" key="1">
    <citation type="submission" date="2021-03" db="EMBL/GenBank/DDBJ databases">
        <title>Lysobacter sp. nov. isolated from soil of gangwondo yeongwol, south Korea.</title>
        <authorList>
            <person name="Kim K.R."/>
            <person name="Kim K.H."/>
            <person name="Jeon C.O."/>
        </authorList>
    </citation>
    <scope>NUCLEOTIDE SEQUENCE [LARGE SCALE GENOMIC DNA]</scope>
    <source>
        <strain evidence="2 3">R19</strain>
    </source>
</reference>
<name>A0A974Y1J0_9GAMM</name>
<feature type="transmembrane region" description="Helical" evidence="1">
    <location>
        <begin position="20"/>
        <end position="40"/>
    </location>
</feature>
<keyword evidence="1" id="KW-0812">Transmembrane</keyword>
<feature type="transmembrane region" description="Helical" evidence="1">
    <location>
        <begin position="118"/>
        <end position="145"/>
    </location>
</feature>
<keyword evidence="1" id="KW-1133">Transmembrane helix</keyword>